<name>A0A4Q7W2R2_9ACTN</name>
<feature type="domain" description="Peptidase C51" evidence="2">
    <location>
        <begin position="37"/>
        <end position="127"/>
    </location>
</feature>
<dbReference type="InterPro" id="IPR047763">
    <property type="entry name" value="PG_bind_dom_phiBT1-type"/>
</dbReference>
<reference evidence="3 4" key="1">
    <citation type="journal article" date="2015" name="Stand. Genomic Sci.">
        <title>Genomic Encyclopedia of Bacterial and Archaeal Type Strains, Phase III: the genomes of soil and plant-associated and newly described type strains.</title>
        <authorList>
            <person name="Whitman W.B."/>
            <person name="Woyke T."/>
            <person name="Klenk H.P."/>
            <person name="Zhou Y."/>
            <person name="Lilburn T.G."/>
            <person name="Beck B.J."/>
            <person name="De Vos P."/>
            <person name="Vandamme P."/>
            <person name="Eisen J.A."/>
            <person name="Garrity G."/>
            <person name="Hugenholtz P."/>
            <person name="Kyrpides N.C."/>
        </authorList>
    </citation>
    <scope>NUCLEOTIDE SEQUENCE [LARGE SCALE GENOMIC DNA]</scope>
    <source>
        <strain evidence="3 4">VKM Ac-2540</strain>
    </source>
</reference>
<dbReference type="Pfam" id="PF05257">
    <property type="entry name" value="CHAP"/>
    <property type="match status" value="1"/>
</dbReference>
<sequence length="247" mass="27325">MSGVEDMVHQAELDLGLGEPNKIQKWYRDQNGSAFSGNFPWCDASISYWAWHSGNQNAVTYGGYFALTTAHAHAFKNHSQWHKDVAGIQRGDIVFFDWGGTDVKSKIDHVGLVTGVSGSNIYTIEGNFDDKCDRHTRRSDVIAGYGRPSYVHSTEPRTGFVTFPGNSFFVMGRKSPIIAAMHARLIAVGCNKYETQTNKDTWGTGDLKSYSAWQQKLGFHGSVSQPGSDADGIPGQQTWDKLKVPRT</sequence>
<gene>
    <name evidence="3" type="ORF">EV645_7533</name>
</gene>
<dbReference type="InterPro" id="IPR007921">
    <property type="entry name" value="CHAP_dom"/>
</dbReference>
<accession>A0A4Q7W2R2</accession>
<evidence type="ECO:0000256" key="1">
    <source>
        <dbReference type="SAM" id="MobiDB-lite"/>
    </source>
</evidence>
<dbReference type="RefSeq" id="WP_198682120.1">
    <property type="nucleotide sequence ID" value="NZ_SHKR01000017.1"/>
</dbReference>
<dbReference type="InterPro" id="IPR038765">
    <property type="entry name" value="Papain-like_cys_pep_sf"/>
</dbReference>
<evidence type="ECO:0000259" key="2">
    <source>
        <dbReference type="Pfam" id="PF05257"/>
    </source>
</evidence>
<dbReference type="EMBL" id="SHKR01000017">
    <property type="protein sequence ID" value="RZU03501.1"/>
    <property type="molecule type" value="Genomic_DNA"/>
</dbReference>
<dbReference type="NCBIfam" id="NF038080">
    <property type="entry name" value="PG_bind_siph"/>
    <property type="match status" value="1"/>
</dbReference>
<proteinExistence type="predicted"/>
<dbReference type="Gene3D" id="3.90.1720.10">
    <property type="entry name" value="endopeptidase domain like (from Nostoc punctiforme)"/>
    <property type="match status" value="1"/>
</dbReference>
<comment type="caution">
    <text evidence="3">The sequence shown here is derived from an EMBL/GenBank/DDBJ whole genome shotgun (WGS) entry which is preliminary data.</text>
</comment>
<dbReference type="Proteomes" id="UP000292027">
    <property type="component" value="Unassembled WGS sequence"/>
</dbReference>
<organism evidence="3 4">
    <name type="scientific">Kribbella rubisoli</name>
    <dbReference type="NCBI Taxonomy" id="3075929"/>
    <lineage>
        <taxon>Bacteria</taxon>
        <taxon>Bacillati</taxon>
        <taxon>Actinomycetota</taxon>
        <taxon>Actinomycetes</taxon>
        <taxon>Propionibacteriales</taxon>
        <taxon>Kribbellaceae</taxon>
        <taxon>Kribbella</taxon>
    </lineage>
</organism>
<protein>
    <submittedName>
        <fullName evidence="3">CHAP domain-containing protein</fullName>
    </submittedName>
</protein>
<dbReference type="AlphaFoldDB" id="A0A4Q7W2R2"/>
<evidence type="ECO:0000313" key="4">
    <source>
        <dbReference type="Proteomes" id="UP000292027"/>
    </source>
</evidence>
<dbReference type="SUPFAM" id="SSF54001">
    <property type="entry name" value="Cysteine proteinases"/>
    <property type="match status" value="1"/>
</dbReference>
<feature type="region of interest" description="Disordered" evidence="1">
    <location>
        <begin position="221"/>
        <end position="247"/>
    </location>
</feature>
<evidence type="ECO:0000313" key="3">
    <source>
        <dbReference type="EMBL" id="RZU03501.1"/>
    </source>
</evidence>
<keyword evidence="4" id="KW-1185">Reference proteome</keyword>